<gene>
    <name evidence="2" type="ORF">AKL17_4301</name>
</gene>
<evidence type="ECO:0000313" key="2">
    <source>
        <dbReference type="EMBL" id="AMY71513.1"/>
    </source>
</evidence>
<dbReference type="Proteomes" id="UP000076128">
    <property type="component" value="Chromosome"/>
</dbReference>
<dbReference type="PANTHER" id="PTHR47738:SF1">
    <property type="entry name" value="NITROGEN REGULATORY PROTEIN"/>
    <property type="match status" value="1"/>
</dbReference>
<dbReference type="Gene3D" id="3.40.930.10">
    <property type="entry name" value="Mannitol-specific EII, Chain A"/>
    <property type="match status" value="1"/>
</dbReference>
<accession>A0A161H2A5</accession>
<feature type="domain" description="PTS EIIA type-2" evidence="1">
    <location>
        <begin position="11"/>
        <end position="154"/>
    </location>
</feature>
<proteinExistence type="predicted"/>
<sequence>MEQSGQMELSQLLKPNAVKAFGHATSKKRLFQDLGDIAHSVYGLQPADTVDALQERESLGPTGVGHGVALPHARLYGLDRVVGVFIRLDKPMDFDAVDRQPVDLVFALFAPKSSGVDHLKALALVSRTMRDASTCAKLRANSDPATLHAVLTEVRGTQAA</sequence>
<dbReference type="CDD" id="cd00211">
    <property type="entry name" value="PTS_IIA_fru"/>
    <property type="match status" value="1"/>
</dbReference>
<keyword evidence="3" id="KW-1185">Reference proteome</keyword>
<organism evidence="2 3">
    <name type="scientific">Frigidibacter mobilis</name>
    <dbReference type="NCBI Taxonomy" id="1335048"/>
    <lineage>
        <taxon>Bacteria</taxon>
        <taxon>Pseudomonadati</taxon>
        <taxon>Pseudomonadota</taxon>
        <taxon>Alphaproteobacteria</taxon>
        <taxon>Rhodobacterales</taxon>
        <taxon>Paracoccaceae</taxon>
        <taxon>Frigidibacter</taxon>
    </lineage>
</organism>
<dbReference type="Pfam" id="PF00359">
    <property type="entry name" value="PTS_EIIA_2"/>
    <property type="match status" value="1"/>
</dbReference>
<dbReference type="SUPFAM" id="SSF55804">
    <property type="entry name" value="Phoshotransferase/anion transport protein"/>
    <property type="match status" value="1"/>
</dbReference>
<dbReference type="PATRIC" id="fig|1335048.3.peg.4467"/>
<name>A0A161H2A5_9RHOB</name>
<dbReference type="GO" id="GO:0030295">
    <property type="term" value="F:protein kinase activator activity"/>
    <property type="evidence" value="ECO:0007669"/>
    <property type="project" value="TreeGrafter"/>
</dbReference>
<dbReference type="KEGG" id="daa:AKL17_4301"/>
<protein>
    <submittedName>
        <fullName evidence="2">Nitrogen regulatory protein</fullName>
    </submittedName>
</protein>
<dbReference type="PANTHER" id="PTHR47738">
    <property type="entry name" value="PTS SYSTEM FRUCTOSE-LIKE EIIA COMPONENT-RELATED"/>
    <property type="match status" value="1"/>
</dbReference>
<evidence type="ECO:0000313" key="3">
    <source>
        <dbReference type="Proteomes" id="UP000076128"/>
    </source>
</evidence>
<dbReference type="PROSITE" id="PS51094">
    <property type="entry name" value="PTS_EIIA_TYPE_2"/>
    <property type="match status" value="1"/>
</dbReference>
<dbReference type="InterPro" id="IPR002178">
    <property type="entry name" value="PTS_EIIA_type-2_dom"/>
</dbReference>
<dbReference type="EMBL" id="CP012661">
    <property type="protein sequence ID" value="AMY71513.1"/>
    <property type="molecule type" value="Genomic_DNA"/>
</dbReference>
<dbReference type="AlphaFoldDB" id="A0A161H2A5"/>
<dbReference type="InterPro" id="IPR016152">
    <property type="entry name" value="PTrfase/Anion_transptr"/>
</dbReference>
<dbReference type="PROSITE" id="PS00372">
    <property type="entry name" value="PTS_EIIA_TYPE_2_HIS"/>
    <property type="match status" value="1"/>
</dbReference>
<reference evidence="2 3" key="1">
    <citation type="submission" date="2015-09" db="EMBL/GenBank/DDBJ databases">
        <title>Complete genome sequence of Defluviimonas alba cai42t isolated from an oilfield in Xinjiang.</title>
        <authorList>
            <person name="Geng S."/>
            <person name="Pan X."/>
            <person name="Wu X."/>
        </authorList>
    </citation>
    <scope>NUCLEOTIDE SEQUENCE [LARGE SCALE GENOMIC DNA]</scope>
    <source>
        <strain evidence="3">cai42</strain>
    </source>
</reference>
<evidence type="ECO:0000259" key="1">
    <source>
        <dbReference type="PROSITE" id="PS51094"/>
    </source>
</evidence>
<dbReference type="InterPro" id="IPR051541">
    <property type="entry name" value="PTS_SugarTrans_NitroReg"/>
</dbReference>
<dbReference type="STRING" id="1335048.AKL17_4301"/>